<dbReference type="OrthoDB" id="9816340at2"/>
<keyword evidence="1" id="KW-0863">Zinc-finger</keyword>
<keyword evidence="1" id="KW-0862">Zinc</keyword>
<feature type="region of interest" description="Disordered" evidence="2">
    <location>
        <begin position="113"/>
        <end position="132"/>
    </location>
</feature>
<accession>A0A1L9BFU6</accession>
<proteinExistence type="predicted"/>
<dbReference type="Pfam" id="PF04434">
    <property type="entry name" value="SWIM"/>
    <property type="match status" value="1"/>
</dbReference>
<keyword evidence="5" id="KW-1185">Reference proteome</keyword>
<reference evidence="4 5" key="2">
    <citation type="submission" date="2016-12" db="EMBL/GenBank/DDBJ databases">
        <title>Draft Genome Sequence of Cystobacter ferrugineus Strain Cbfe23.</title>
        <authorList>
            <person name="Akbar S."/>
            <person name="Dowd S.E."/>
            <person name="Stevens D.C."/>
        </authorList>
    </citation>
    <scope>NUCLEOTIDE SEQUENCE [LARGE SCALE GENOMIC DNA]</scope>
    <source>
        <strain evidence="4 5">Cbfe23</strain>
    </source>
</reference>
<dbReference type="Proteomes" id="UP000182229">
    <property type="component" value="Unassembled WGS sequence"/>
</dbReference>
<dbReference type="GO" id="GO:0008270">
    <property type="term" value="F:zinc ion binding"/>
    <property type="evidence" value="ECO:0007669"/>
    <property type="project" value="UniProtKB-KW"/>
</dbReference>
<evidence type="ECO:0000313" key="5">
    <source>
        <dbReference type="Proteomes" id="UP000182229"/>
    </source>
</evidence>
<dbReference type="RefSeq" id="WP_071897514.1">
    <property type="nucleotide sequence ID" value="NZ_MPIN01000002.1"/>
</dbReference>
<evidence type="ECO:0000256" key="2">
    <source>
        <dbReference type="SAM" id="MobiDB-lite"/>
    </source>
</evidence>
<name>A0A1L9BFU6_9BACT</name>
<sequence length="443" mass="48412">MAPPLTSEQALALAPDSSVAASGQKLAREREWKLLGRGERAAWGECQGSALYQVRIDLSDLTPSCTCPSRKIPCKHCIGLLLLLAAERLPQATPPTWVEEWLAKRSAAAERKAAKKAAPAAEGAAPVDTKARAKRTAERQERMARGMEALGLWMEDLVRGGLARLDTAAPAHEQAARLVDAESPGLAAQLRLLAGELEGRPEPRRLVERLGRIALVIEAWRKMEQLPAPLAADVQARVGAPLRDEDVLARGERLQDTWAVVSQELDDSAHVREQRTWLLGTTHGRTARVLQFAVGASGQFSEKLIPGTAFDAELVYWPSAAPQRAKVLERRGDLRPWTGPLPSLTLDALQRRFAEELARQPFQERMATMLGGVVPVLENEERMWLREDATGSALRLGPCDQWKLLALSGGHPVDVFGEWDGERLRPLSVLVDGTLYALGGGAR</sequence>
<dbReference type="AlphaFoldDB" id="A0A1L9BFU6"/>
<dbReference type="STRING" id="83449.BON30_09235"/>
<evidence type="ECO:0000259" key="3">
    <source>
        <dbReference type="PROSITE" id="PS50966"/>
    </source>
</evidence>
<dbReference type="EMBL" id="MPIN01000002">
    <property type="protein sequence ID" value="OJH41078.1"/>
    <property type="molecule type" value="Genomic_DNA"/>
</dbReference>
<keyword evidence="1" id="KW-0479">Metal-binding</keyword>
<reference evidence="5" key="1">
    <citation type="submission" date="2016-11" db="EMBL/GenBank/DDBJ databases">
        <authorList>
            <person name="Shukria A."/>
            <person name="Stevens D.C."/>
        </authorList>
    </citation>
    <scope>NUCLEOTIDE SEQUENCE [LARGE SCALE GENOMIC DNA]</scope>
    <source>
        <strain evidence="5">Cbfe23</strain>
    </source>
</reference>
<protein>
    <recommendedName>
        <fullName evidence="3">SWIM-type domain-containing protein</fullName>
    </recommendedName>
</protein>
<dbReference type="PROSITE" id="PS50966">
    <property type="entry name" value="ZF_SWIM"/>
    <property type="match status" value="1"/>
</dbReference>
<dbReference type="InterPro" id="IPR007527">
    <property type="entry name" value="Znf_SWIM"/>
</dbReference>
<evidence type="ECO:0000256" key="1">
    <source>
        <dbReference type="PROSITE-ProRule" id="PRU00325"/>
    </source>
</evidence>
<comment type="caution">
    <text evidence="4">The sequence shown here is derived from an EMBL/GenBank/DDBJ whole genome shotgun (WGS) entry which is preliminary data.</text>
</comment>
<evidence type="ECO:0000313" key="4">
    <source>
        <dbReference type="EMBL" id="OJH41078.1"/>
    </source>
</evidence>
<gene>
    <name evidence="4" type="ORF">BON30_09235</name>
</gene>
<feature type="domain" description="SWIM-type" evidence="3">
    <location>
        <begin position="52"/>
        <end position="85"/>
    </location>
</feature>
<feature type="compositionally biased region" description="Low complexity" evidence="2">
    <location>
        <begin position="116"/>
        <end position="126"/>
    </location>
</feature>
<organism evidence="4 5">
    <name type="scientific">Cystobacter ferrugineus</name>
    <dbReference type="NCBI Taxonomy" id="83449"/>
    <lineage>
        <taxon>Bacteria</taxon>
        <taxon>Pseudomonadati</taxon>
        <taxon>Myxococcota</taxon>
        <taxon>Myxococcia</taxon>
        <taxon>Myxococcales</taxon>
        <taxon>Cystobacterineae</taxon>
        <taxon>Archangiaceae</taxon>
        <taxon>Cystobacter</taxon>
    </lineage>
</organism>